<gene>
    <name evidence="1" type="ORF">MRB53_029896</name>
</gene>
<keyword evidence="2" id="KW-1185">Reference proteome</keyword>
<evidence type="ECO:0000313" key="2">
    <source>
        <dbReference type="Proteomes" id="UP001234297"/>
    </source>
</evidence>
<comment type="caution">
    <text evidence="1">The sequence shown here is derived from an EMBL/GenBank/DDBJ whole genome shotgun (WGS) entry which is preliminary data.</text>
</comment>
<protein>
    <submittedName>
        <fullName evidence="1">Uncharacterized protein</fullName>
    </submittedName>
</protein>
<dbReference type="Proteomes" id="UP001234297">
    <property type="component" value="Chromosome 9"/>
</dbReference>
<name>A0ACC2KK08_PERAE</name>
<reference evidence="1 2" key="1">
    <citation type="journal article" date="2022" name="Hortic Res">
        <title>A haplotype resolved chromosomal level avocado genome allows analysis of novel avocado genes.</title>
        <authorList>
            <person name="Nath O."/>
            <person name="Fletcher S.J."/>
            <person name="Hayward A."/>
            <person name="Shaw L.M."/>
            <person name="Masouleh A.K."/>
            <person name="Furtado A."/>
            <person name="Henry R.J."/>
            <person name="Mitter N."/>
        </authorList>
    </citation>
    <scope>NUCLEOTIDE SEQUENCE [LARGE SCALE GENOMIC DNA]</scope>
    <source>
        <strain evidence="2">cv. Hass</strain>
    </source>
</reference>
<proteinExistence type="predicted"/>
<organism evidence="1 2">
    <name type="scientific">Persea americana</name>
    <name type="common">Avocado</name>
    <dbReference type="NCBI Taxonomy" id="3435"/>
    <lineage>
        <taxon>Eukaryota</taxon>
        <taxon>Viridiplantae</taxon>
        <taxon>Streptophyta</taxon>
        <taxon>Embryophyta</taxon>
        <taxon>Tracheophyta</taxon>
        <taxon>Spermatophyta</taxon>
        <taxon>Magnoliopsida</taxon>
        <taxon>Magnoliidae</taxon>
        <taxon>Laurales</taxon>
        <taxon>Lauraceae</taxon>
        <taxon>Persea</taxon>
    </lineage>
</organism>
<dbReference type="EMBL" id="CM056817">
    <property type="protein sequence ID" value="KAJ8621367.1"/>
    <property type="molecule type" value="Genomic_DNA"/>
</dbReference>
<sequence length="1075" mass="119064">MEGVSLRGGGGLGDDPDITDPHRKKKRYHRHTSRQIRELESFFKECPHPDEKQRNKLSRDLGLEPRQIKFWFQNRRTQMKAQHDRADNSMLRAENDKFRCENIAMRETLKNVICPSCGGPPDGKDMHFNEPHLRMENARLKEELDRVSSIASKYIGRPISRLSPIQPIPFSPLDLTMGCFRGQAIGPSLDLDLLSRNSSIATLPMQRVGIADMEKSIMMETAANAMNELMRLAQSNDPLWMRSSVGNELLNLEVYNKIFPRPNHPKSPDMSIEASRGSCPVVMNGLTLVNMFLDTGKWMELFPTIVSQAKTIAVLASGTAGTQSGSLQLMYAELQVLSPLVSTREFYFLRYCQQIEEGLWAIADVSIDISRDNQFVFPSHTRRLPSGCLIYDTPNGYSKVIWVEHVEVEERTPTNRLYKELINSGMAFGAQRWLTTLQRMCERFVCLMLTSSPTRDPGGEIPSSEGRRNLMKLAQRMIVSFCSSISTSSGHRWMTLSGSDDVGVRVTARSSTDPGQSNGVILSATTSIWLPVSPHNVFSFFIDERTRAQWDVLSNGSSVQEVAHIANGSHPGNCISVLRAFSSSPDNMLVLQECCTDESGSLVVYSPIELPAINITMSGDDTSYIPLLPSGFTILPDGRPNGGASTSSDPQGNASSSTGSLITVVFQILVSSLPSVKQNDESVTTVHKLILGGVVSQISYLEAPAVDVNCDQTYLFAPMGGLPIAWIVQRRYLHSVSDKLPETNLMYRTSLKIQWAAILHGTGSDSYQGPDQINKNPNPNYSLQILNYYYNSSVYMEDDGGLGIRNWGYYEHSLKGNLGLQLMSGIVDHETKPLFTGRDSAFMSNGGFIHRGCSLPGPQVPMEFMQDGWINQREKTYPVFPGHQNFTALSEGLGTHSSQNLLSPDPSKDEGMLRTEDKGGKKDMPLKKRSTGRACKPPKAKMTKNNSAISKKEMNYSASRTKAIKKSVEVMINGIDVDISGIPTPVCSCTGSPQQCYRWGCGGWQSACCTTTISNYPLPLSTKRRGARIAGRKMSQGAFKKVLEKLAAEGQNLSNPIDLKTHWAKHGTNKFVTIK</sequence>
<accession>A0ACC2KK08</accession>
<evidence type="ECO:0000313" key="1">
    <source>
        <dbReference type="EMBL" id="KAJ8621367.1"/>
    </source>
</evidence>